<name>A0ACD3YUP2_FUSSC</name>
<reference evidence="1" key="1">
    <citation type="submission" date="2021-11" db="EMBL/GenBank/DDBJ databases">
        <title>Fusarium solani-melongenae Genome sequencing and assembly.</title>
        <authorList>
            <person name="Xie S."/>
            <person name="Huang L."/>
            <person name="Zhang X."/>
        </authorList>
    </citation>
    <scope>NUCLEOTIDE SEQUENCE</scope>
    <source>
        <strain evidence="1">CRI 24-3</strain>
    </source>
</reference>
<gene>
    <name evidence="1" type="ORF">LCI18_003498</name>
</gene>
<dbReference type="Proteomes" id="UP000830768">
    <property type="component" value="Chromosome 3"/>
</dbReference>
<proteinExistence type="predicted"/>
<organism evidence="1 2">
    <name type="scientific">Fusarium solani subsp. cucurbitae</name>
    <name type="common">Neocosmosporum cucurbitae</name>
    <dbReference type="NCBI Taxonomy" id="2747967"/>
    <lineage>
        <taxon>Eukaryota</taxon>
        <taxon>Fungi</taxon>
        <taxon>Dikarya</taxon>
        <taxon>Ascomycota</taxon>
        <taxon>Pezizomycotina</taxon>
        <taxon>Sordariomycetes</taxon>
        <taxon>Hypocreomycetidae</taxon>
        <taxon>Hypocreales</taxon>
        <taxon>Nectriaceae</taxon>
        <taxon>Fusarium</taxon>
        <taxon>Fusarium solani species complex</taxon>
    </lineage>
</organism>
<keyword evidence="2" id="KW-1185">Reference proteome</keyword>
<accession>A0ACD3YUP2</accession>
<sequence>MANSLAFWLVLTLFYCLSLAKVHVPALPSLLPTRNHAVVERSLDDGDIASLSSRSASSVEEARKLVEKGQVAMARENARIMQKTSHMPQPGVMAAKKPQKPVVVKLQYEDGPERPSSMSASSESLPSYYVVPTELVEAASILAEATPLPQDGSPKFLAESETVSSKRGHADTYAMPPILKKGDGLHEYGPEPGQAYRFGDSKFQVVQPGQTKKNGSHDEKRSASHWWMANIKQRGSSPFAPEGYKVWRNVKDYGAKGDGKSDDTAAINRAISDGGRCGRNCSGSTIHPATVYFPPGVYMVSSSIIQYYNTEIIGDPVDMPRIMAAPSFIGLGVITTNVHESDDSKWYTSKRNFLRSVRNLYIDIRCTPKDAQVCGIHWQAGQGTTIENVVFWADTSRDTTQQGIFMEDGNGGFMSNILFLGGKYGAYMGNRQFTARDLWFSDVLDAAIQLRWAWGLTLQGINFKNVKTGIKIIESGEKTADGQGVGSLVVTDIQGEAMDAFITSALSLENSTSLMVQNALMKDVDAFVTEAESGKVLLAGDGDAEEILPIKSWGFGRATNTSGNTTFVSGGEVAAPNRASMLTRPGLSSSIRDTEYYFTRQRPRFVNLGGCDLVDVKAWGAKGDGKIDDTVALNRAFEAAADMSAIVYIPYGVYVIKDTVTIPVGSRVIGQAWPQLMGTGAKFEDISKPRPVIRVGVPGNQGVAEIQSIMFTVRGPTAGAILVEWNVHESFQGSAGLWDSHFRVGGAEGSQLQAADCPKLPDETNTACIAASLMLHITPKASAYLENIWVWAADHDIDDKKQASINVYAARGILIESAGPTWLWGSSVQHCALYQYQLSGAENVFLGHIQTESPYYQPHPASPGPFGEQLGAFADDPIFDDCRQDSRSCRLSWAARVIDSKTIYILGTGMYSWFQEHDGKCIENGKGDCQDKVFYTEQTSDIWVYSLVTAGAVEMISPFNGQPVSAIDNRNGFASSLLAWRGGINGTTGWRDFDGYTLYNPDAAGIENFTKACQKALTAKIKCHPLTRDFTDARVHGPLGGAPSRTTWACADGCNKSIEYWVKSVEKLCKGQTWSNGAVAEYQGGYIQYGLMEQCQKDDKSGRWCNDVMAEFKDFGTSVSWDGMRKEELCSDCYVGRLRMMQASPYSVYGLVSEYQDALQHVTARCGLKGQDLKPQPSVFPTKPKAETWCLSGKIYDTRKGDTCDSVAQNFSISSASIVIGNSNIGRCSSLDTGTELCLSLECKTYTRQKDESCVDIYIKTGVSLSSIKQYNPWLTRDCGNIESASKTYGNILCISPVGGEFESNVNKSRGAGGFGPTSEYTDKATAPPGNAKLAEGTTDKCGRWYVVKQGESCARVTQSFITASVFRMVNPSLLGGDCSEKLIPGRAYCTGPVHGWAETGEKN</sequence>
<evidence type="ECO:0000313" key="1">
    <source>
        <dbReference type="EMBL" id="UPK92563.1"/>
    </source>
</evidence>
<protein>
    <submittedName>
        <fullName evidence="1">Uncharacterized protein</fullName>
    </submittedName>
</protein>
<evidence type="ECO:0000313" key="2">
    <source>
        <dbReference type="Proteomes" id="UP000830768"/>
    </source>
</evidence>
<dbReference type="EMBL" id="CP090032">
    <property type="protein sequence ID" value="UPK92563.1"/>
    <property type="molecule type" value="Genomic_DNA"/>
</dbReference>